<proteinExistence type="predicted"/>
<dbReference type="SUPFAM" id="SSF51735">
    <property type="entry name" value="NAD(P)-binding Rossmann-fold domains"/>
    <property type="match status" value="1"/>
</dbReference>
<protein>
    <recommendedName>
        <fullName evidence="1">NAD-dependent epimerase/dehydratase domain-containing protein</fullName>
    </recommendedName>
</protein>
<dbReference type="Proteomes" id="UP000196573">
    <property type="component" value="Unassembled WGS sequence"/>
</dbReference>
<gene>
    <name evidence="2" type="ORF">EHSB41UT_04098</name>
</gene>
<feature type="domain" description="NAD-dependent epimerase/dehydratase" evidence="1">
    <location>
        <begin position="25"/>
        <end position="182"/>
    </location>
</feature>
<dbReference type="CDD" id="cd05266">
    <property type="entry name" value="SDR_a4"/>
    <property type="match status" value="1"/>
</dbReference>
<organism evidence="2 3">
    <name type="scientific">Parendozoicomonas haliclonae</name>
    <dbReference type="NCBI Taxonomy" id="1960125"/>
    <lineage>
        <taxon>Bacteria</taxon>
        <taxon>Pseudomonadati</taxon>
        <taxon>Pseudomonadota</taxon>
        <taxon>Gammaproteobacteria</taxon>
        <taxon>Oceanospirillales</taxon>
        <taxon>Endozoicomonadaceae</taxon>
        <taxon>Parendozoicomonas</taxon>
    </lineage>
</organism>
<dbReference type="AlphaFoldDB" id="A0A1X7APR1"/>
<accession>A0A1X7APR1</accession>
<reference evidence="2 3" key="1">
    <citation type="submission" date="2017-03" db="EMBL/GenBank/DDBJ databases">
        <authorList>
            <person name="Afonso C.L."/>
            <person name="Miller P.J."/>
            <person name="Scott M.A."/>
            <person name="Spackman E."/>
            <person name="Goraichik I."/>
            <person name="Dimitrov K.M."/>
            <person name="Suarez D.L."/>
            <person name="Swayne D.E."/>
        </authorList>
    </citation>
    <scope>NUCLEOTIDE SEQUENCE [LARGE SCALE GENOMIC DNA]</scope>
    <source>
        <strain evidence="2">SB41UT1</strain>
    </source>
</reference>
<dbReference type="RefSeq" id="WP_087112737.1">
    <property type="nucleotide sequence ID" value="NZ_CBCSCN010000013.1"/>
</dbReference>
<dbReference type="GO" id="GO:0004029">
    <property type="term" value="F:aldehyde dehydrogenase (NAD+) activity"/>
    <property type="evidence" value="ECO:0007669"/>
    <property type="project" value="TreeGrafter"/>
</dbReference>
<dbReference type="EMBL" id="FWPT01000011">
    <property type="protein sequence ID" value="SMA50304.1"/>
    <property type="molecule type" value="Genomic_DNA"/>
</dbReference>
<dbReference type="Gene3D" id="3.40.50.720">
    <property type="entry name" value="NAD(P)-binding Rossmann-like Domain"/>
    <property type="match status" value="1"/>
</dbReference>
<evidence type="ECO:0000313" key="2">
    <source>
        <dbReference type="EMBL" id="SMA50304.1"/>
    </source>
</evidence>
<dbReference type="InterPro" id="IPR051783">
    <property type="entry name" value="NAD(P)-dependent_oxidoreduct"/>
</dbReference>
<evidence type="ECO:0000259" key="1">
    <source>
        <dbReference type="Pfam" id="PF01370"/>
    </source>
</evidence>
<dbReference type="InterPro" id="IPR001509">
    <property type="entry name" value="Epimerase_deHydtase"/>
</dbReference>
<sequence>MNATLTKADTSAEQSDKTNPVTLIAGCGDVGGRLALRLLEAGHTVYGLRRSIESLPEGVKALQGDLATGEWDEWPEHIDYVVYAAAAGRSGEEGYRKTYVDGLGHVLAKIKAYPHPPRRTFFTSSTAVYHQRDGEWIDELSETHPQTFNGQIMLEAEGLLLNSDLPATVVRFGGIYGPGRNFMLRKVMGGEVYASEPVAFGNRIHADDCAGILEQLISLDLSNECVHPLYLGVDCDPAPLSDVTQWLAEQVNVQPESEIPGGSRGSKRCRNQRVIESGYDFLYPSYREGYKTILGDI</sequence>
<name>A0A1X7APR1_9GAMM</name>
<dbReference type="PANTHER" id="PTHR48079:SF6">
    <property type="entry name" value="NAD(P)-BINDING DOMAIN-CONTAINING PROTEIN-RELATED"/>
    <property type="match status" value="1"/>
</dbReference>
<dbReference type="PANTHER" id="PTHR48079">
    <property type="entry name" value="PROTEIN YEEZ"/>
    <property type="match status" value="1"/>
</dbReference>
<dbReference type="Pfam" id="PF01370">
    <property type="entry name" value="Epimerase"/>
    <property type="match status" value="1"/>
</dbReference>
<keyword evidence="3" id="KW-1185">Reference proteome</keyword>
<dbReference type="OrthoDB" id="9808276at2"/>
<evidence type="ECO:0000313" key="3">
    <source>
        <dbReference type="Proteomes" id="UP000196573"/>
    </source>
</evidence>
<dbReference type="InterPro" id="IPR036291">
    <property type="entry name" value="NAD(P)-bd_dom_sf"/>
</dbReference>
<dbReference type="GO" id="GO:0005737">
    <property type="term" value="C:cytoplasm"/>
    <property type="evidence" value="ECO:0007669"/>
    <property type="project" value="TreeGrafter"/>
</dbReference>